<evidence type="ECO:0000256" key="5">
    <source>
        <dbReference type="ARBA" id="ARBA00022777"/>
    </source>
</evidence>
<dbReference type="InterPro" id="IPR004358">
    <property type="entry name" value="Sig_transdc_His_kin-like_C"/>
</dbReference>
<dbReference type="PANTHER" id="PTHR43711">
    <property type="entry name" value="TWO-COMPONENT HISTIDINE KINASE"/>
    <property type="match status" value="1"/>
</dbReference>
<evidence type="ECO:0000256" key="6">
    <source>
        <dbReference type="ARBA" id="ARBA00023012"/>
    </source>
</evidence>
<organism evidence="9 10">
    <name type="scientific">Saccharicrinis carchari</name>
    <dbReference type="NCBI Taxonomy" id="1168039"/>
    <lineage>
        <taxon>Bacteria</taxon>
        <taxon>Pseudomonadati</taxon>
        <taxon>Bacteroidota</taxon>
        <taxon>Bacteroidia</taxon>
        <taxon>Marinilabiliales</taxon>
        <taxon>Marinilabiliaceae</taxon>
        <taxon>Saccharicrinis</taxon>
    </lineage>
</organism>
<keyword evidence="7" id="KW-0175">Coiled coil</keyword>
<dbReference type="OrthoDB" id="9808408at2"/>
<dbReference type="SUPFAM" id="SSF55874">
    <property type="entry name" value="ATPase domain of HSP90 chaperone/DNA topoisomerase II/histidine kinase"/>
    <property type="match status" value="1"/>
</dbReference>
<sequence length="300" mass="33766">MTNLSDRQLLKELRQRLEFGKTSEKEIRNLTSELQNVSKKLKDSEALKSHFISNISNEIVNPFTSILGLSKAILSVEKQDWKKVVSMVALIHSEAFNLDFQLKNIFVAAKIEAGEIAPNVAKVNIRTLLQNVMDSFNIISRKMGISFDIQFNIEHGFGKNFYFKTDSEKLKLILSNLINNALKYSYKDSKIILSVWLDDDDVLKLSVQDFGTGISEKNQQTIFQRFKRLDTGINSINRGHGLGLSITKALLDVLSGKIEIESVKGEGSTFTVSVPESKNIVDGFSGEGNDIFFDEEDDIF</sequence>
<keyword evidence="6" id="KW-0902">Two-component regulatory system</keyword>
<comment type="catalytic activity">
    <reaction evidence="1">
        <text>ATP + protein L-histidine = ADP + protein N-phospho-L-histidine.</text>
        <dbReference type="EC" id="2.7.13.3"/>
    </reaction>
</comment>
<dbReference type="SUPFAM" id="SSF47384">
    <property type="entry name" value="Homodimeric domain of signal transducing histidine kinase"/>
    <property type="match status" value="1"/>
</dbReference>
<name>A0A521CEV1_SACCC</name>
<evidence type="ECO:0000313" key="10">
    <source>
        <dbReference type="Proteomes" id="UP000319040"/>
    </source>
</evidence>
<dbReference type="Gene3D" id="1.10.287.130">
    <property type="match status" value="1"/>
</dbReference>
<keyword evidence="10" id="KW-1185">Reference proteome</keyword>
<proteinExistence type="predicted"/>
<evidence type="ECO:0000313" key="9">
    <source>
        <dbReference type="EMBL" id="SMO57954.1"/>
    </source>
</evidence>
<reference evidence="9 10" key="1">
    <citation type="submission" date="2017-05" db="EMBL/GenBank/DDBJ databases">
        <authorList>
            <person name="Varghese N."/>
            <person name="Submissions S."/>
        </authorList>
    </citation>
    <scope>NUCLEOTIDE SEQUENCE [LARGE SCALE GENOMIC DNA]</scope>
    <source>
        <strain evidence="9 10">DSM 27040</strain>
    </source>
</reference>
<feature type="domain" description="Histidine kinase" evidence="8">
    <location>
        <begin position="54"/>
        <end position="278"/>
    </location>
</feature>
<dbReference type="FunFam" id="3.30.565.10:FF:000006">
    <property type="entry name" value="Sensor histidine kinase WalK"/>
    <property type="match status" value="1"/>
</dbReference>
<accession>A0A521CEV1</accession>
<dbReference type="EC" id="2.7.13.3" evidence="2"/>
<dbReference type="InterPro" id="IPR036097">
    <property type="entry name" value="HisK_dim/P_sf"/>
</dbReference>
<feature type="coiled-coil region" evidence="7">
    <location>
        <begin position="20"/>
        <end position="47"/>
    </location>
</feature>
<evidence type="ECO:0000256" key="7">
    <source>
        <dbReference type="SAM" id="Coils"/>
    </source>
</evidence>
<keyword evidence="3" id="KW-0597">Phosphoprotein</keyword>
<gene>
    <name evidence="9" type="ORF">SAMN06265379_10368</name>
</gene>
<dbReference type="InterPro" id="IPR036890">
    <property type="entry name" value="HATPase_C_sf"/>
</dbReference>
<dbReference type="SMART" id="SM00387">
    <property type="entry name" value="HATPase_c"/>
    <property type="match status" value="1"/>
</dbReference>
<dbReference type="PANTHER" id="PTHR43711:SF26">
    <property type="entry name" value="SENSOR HISTIDINE KINASE RCSC"/>
    <property type="match status" value="1"/>
</dbReference>
<dbReference type="PRINTS" id="PR00344">
    <property type="entry name" value="BCTRLSENSOR"/>
</dbReference>
<dbReference type="GO" id="GO:0000155">
    <property type="term" value="F:phosphorelay sensor kinase activity"/>
    <property type="evidence" value="ECO:0007669"/>
    <property type="project" value="InterPro"/>
</dbReference>
<evidence type="ECO:0000256" key="3">
    <source>
        <dbReference type="ARBA" id="ARBA00022553"/>
    </source>
</evidence>
<dbReference type="Gene3D" id="3.30.565.10">
    <property type="entry name" value="Histidine kinase-like ATPase, C-terminal domain"/>
    <property type="match status" value="1"/>
</dbReference>
<evidence type="ECO:0000256" key="2">
    <source>
        <dbReference type="ARBA" id="ARBA00012438"/>
    </source>
</evidence>
<dbReference type="PROSITE" id="PS50109">
    <property type="entry name" value="HIS_KIN"/>
    <property type="match status" value="1"/>
</dbReference>
<dbReference type="RefSeq" id="WP_142532788.1">
    <property type="nucleotide sequence ID" value="NZ_FXTB01000003.1"/>
</dbReference>
<dbReference type="InterPro" id="IPR003594">
    <property type="entry name" value="HATPase_dom"/>
</dbReference>
<evidence type="ECO:0000259" key="8">
    <source>
        <dbReference type="PROSITE" id="PS50109"/>
    </source>
</evidence>
<dbReference type="EMBL" id="FXTB01000003">
    <property type="protein sequence ID" value="SMO57954.1"/>
    <property type="molecule type" value="Genomic_DNA"/>
</dbReference>
<evidence type="ECO:0000256" key="1">
    <source>
        <dbReference type="ARBA" id="ARBA00000085"/>
    </source>
</evidence>
<dbReference type="InterPro" id="IPR005467">
    <property type="entry name" value="His_kinase_dom"/>
</dbReference>
<dbReference type="Proteomes" id="UP000319040">
    <property type="component" value="Unassembled WGS sequence"/>
</dbReference>
<keyword evidence="5 9" id="KW-0418">Kinase</keyword>
<dbReference type="InterPro" id="IPR050736">
    <property type="entry name" value="Sensor_HK_Regulatory"/>
</dbReference>
<dbReference type="Pfam" id="PF02518">
    <property type="entry name" value="HATPase_c"/>
    <property type="match status" value="1"/>
</dbReference>
<keyword evidence="4" id="KW-0808">Transferase</keyword>
<evidence type="ECO:0000256" key="4">
    <source>
        <dbReference type="ARBA" id="ARBA00022679"/>
    </source>
</evidence>
<dbReference type="AlphaFoldDB" id="A0A521CEV1"/>
<protein>
    <recommendedName>
        <fullName evidence="2">histidine kinase</fullName>
        <ecNumber evidence="2">2.7.13.3</ecNumber>
    </recommendedName>
</protein>